<feature type="compositionally biased region" description="Acidic residues" evidence="1">
    <location>
        <begin position="73"/>
        <end position="83"/>
    </location>
</feature>
<feature type="region of interest" description="Disordered" evidence="1">
    <location>
        <begin position="127"/>
        <end position="223"/>
    </location>
</feature>
<evidence type="ECO:0000313" key="3">
    <source>
        <dbReference type="Proteomes" id="UP000675881"/>
    </source>
</evidence>
<name>A0A7R8D0V0_LEPSM</name>
<gene>
    <name evidence="2" type="ORF">LSAA_12129</name>
</gene>
<dbReference type="EMBL" id="HG994585">
    <property type="protein sequence ID" value="CAF2987972.1"/>
    <property type="molecule type" value="Genomic_DNA"/>
</dbReference>
<evidence type="ECO:0000313" key="2">
    <source>
        <dbReference type="EMBL" id="CAF2987972.1"/>
    </source>
</evidence>
<protein>
    <submittedName>
        <fullName evidence="2">(salmon louse) hypothetical protein</fullName>
    </submittedName>
</protein>
<dbReference type="AlphaFoldDB" id="A0A7R8D0V0"/>
<evidence type="ECO:0000256" key="1">
    <source>
        <dbReference type="SAM" id="MobiDB-lite"/>
    </source>
</evidence>
<accession>A0A7R8D0V0</accession>
<reference evidence="2" key="1">
    <citation type="submission" date="2021-02" db="EMBL/GenBank/DDBJ databases">
        <authorList>
            <person name="Bekaert M."/>
        </authorList>
    </citation>
    <scope>NUCLEOTIDE SEQUENCE</scope>
    <source>
        <strain evidence="2">IoA-00</strain>
    </source>
</reference>
<feature type="region of interest" description="Disordered" evidence="1">
    <location>
        <begin position="71"/>
        <end position="101"/>
    </location>
</feature>
<proteinExistence type="predicted"/>
<feature type="compositionally biased region" description="Basic and acidic residues" evidence="1">
    <location>
        <begin position="213"/>
        <end position="223"/>
    </location>
</feature>
<dbReference type="Proteomes" id="UP000675881">
    <property type="component" value="Chromosome 6"/>
</dbReference>
<keyword evidence="3" id="KW-1185">Reference proteome</keyword>
<organism evidence="2 3">
    <name type="scientific">Lepeophtheirus salmonis</name>
    <name type="common">Salmon louse</name>
    <name type="synonym">Caligus salmonis</name>
    <dbReference type="NCBI Taxonomy" id="72036"/>
    <lineage>
        <taxon>Eukaryota</taxon>
        <taxon>Metazoa</taxon>
        <taxon>Ecdysozoa</taxon>
        <taxon>Arthropoda</taxon>
        <taxon>Crustacea</taxon>
        <taxon>Multicrustacea</taxon>
        <taxon>Hexanauplia</taxon>
        <taxon>Copepoda</taxon>
        <taxon>Siphonostomatoida</taxon>
        <taxon>Caligidae</taxon>
        <taxon>Lepeophtheirus</taxon>
    </lineage>
</organism>
<feature type="compositionally biased region" description="Acidic residues" evidence="1">
    <location>
        <begin position="176"/>
        <end position="200"/>
    </location>
</feature>
<feature type="compositionally biased region" description="Basic and acidic residues" evidence="1">
    <location>
        <begin position="157"/>
        <end position="175"/>
    </location>
</feature>
<feature type="compositionally biased region" description="Basic and acidic residues" evidence="1">
    <location>
        <begin position="139"/>
        <end position="148"/>
    </location>
</feature>
<sequence>MGGCLSIHRIILAPKSGGGDLHESTFSHYSLTSESSYLDLYPTFHYVESLHPDSSSCNGSVVSEWRRSSVPLIEEDEDGENGESDTNLSDYNSHHHSPSNPFKYSIFKGIHSSRRNRIPMFRAQEVYKSQADTSQGISHDQRARRSLHEVPISQERGCVRQDGTHEQEGQEKEDSSSEEESEDAVSSDDDGSENSNDEEESKPKNPFPKKQAVKKEDETPDKK</sequence>